<keyword evidence="4" id="KW-1185">Reference proteome</keyword>
<feature type="domain" description="HTH-type transcriptional repressor Sco4008 C-terminal" evidence="2">
    <location>
        <begin position="26"/>
        <end position="100"/>
    </location>
</feature>
<dbReference type="Pfam" id="PF17926">
    <property type="entry name" value="TetR_C_21"/>
    <property type="match status" value="1"/>
</dbReference>
<dbReference type="InterPro" id="IPR036271">
    <property type="entry name" value="Tet_transcr_reg_TetR-rel_C_sf"/>
</dbReference>
<feature type="region of interest" description="Disordered" evidence="1">
    <location>
        <begin position="100"/>
        <end position="155"/>
    </location>
</feature>
<evidence type="ECO:0000259" key="2">
    <source>
        <dbReference type="Pfam" id="PF17926"/>
    </source>
</evidence>
<feature type="compositionally biased region" description="Low complexity" evidence="1">
    <location>
        <begin position="124"/>
        <end position="142"/>
    </location>
</feature>
<evidence type="ECO:0000313" key="3">
    <source>
        <dbReference type="EMBL" id="AOR29902.1"/>
    </source>
</evidence>
<sequence length="155" mass="16791">MPTCSDGRFPPSSPFLVKKQEKREWVRLEAADKEAALSAARRRGTIQAGHDPADILVLTLALAQAWFTAARGPDLTDPDTARPPQRLAQHRAALVDAVSRLSVPPKDPAGEEATQAWPGDTARHSPSGRAAARPALPGGKPRTSIRWRQPWHGFA</sequence>
<dbReference type="InterPro" id="IPR041467">
    <property type="entry name" value="Sco4008_C"/>
</dbReference>
<evidence type="ECO:0000313" key="4">
    <source>
        <dbReference type="Proteomes" id="UP000094960"/>
    </source>
</evidence>
<protein>
    <recommendedName>
        <fullName evidence="2">HTH-type transcriptional repressor Sco4008 C-terminal domain-containing protein</fullName>
    </recommendedName>
</protein>
<evidence type="ECO:0000256" key="1">
    <source>
        <dbReference type="SAM" id="MobiDB-lite"/>
    </source>
</evidence>
<dbReference type="EMBL" id="CP017248">
    <property type="protein sequence ID" value="AOR29902.1"/>
    <property type="molecule type" value="Genomic_DNA"/>
</dbReference>
<dbReference type="Proteomes" id="UP000094960">
    <property type="component" value="Chromosome"/>
</dbReference>
<reference evidence="4" key="1">
    <citation type="submission" date="2016-09" db="EMBL/GenBank/DDBJ databases">
        <title>Streptomyces puniciscabiei strain:TW1S1 Genome sequencing and assembly.</title>
        <authorList>
            <person name="Kim M.-K."/>
            <person name="Kim S.B."/>
        </authorList>
    </citation>
    <scope>NUCLEOTIDE SEQUENCE [LARGE SCALE GENOMIC DNA]</scope>
    <source>
        <strain evidence="4">TW1S1</strain>
    </source>
</reference>
<dbReference type="AlphaFoldDB" id="A0A1D7Y2U3"/>
<organism evidence="3 4">
    <name type="scientific">Streptomyces fodineus</name>
    <dbReference type="NCBI Taxonomy" id="1904616"/>
    <lineage>
        <taxon>Bacteria</taxon>
        <taxon>Bacillati</taxon>
        <taxon>Actinomycetota</taxon>
        <taxon>Actinomycetes</taxon>
        <taxon>Kitasatosporales</taxon>
        <taxon>Streptomycetaceae</taxon>
        <taxon>Streptomyces</taxon>
    </lineage>
</organism>
<accession>A0A1D7Y2U3</accession>
<name>A0A1D7Y2U3_9ACTN</name>
<dbReference type="Gene3D" id="1.10.357.10">
    <property type="entry name" value="Tetracycline Repressor, domain 2"/>
    <property type="match status" value="1"/>
</dbReference>
<proteinExistence type="predicted"/>
<dbReference type="KEGG" id="spun:BFF78_01335"/>
<dbReference type="SUPFAM" id="SSF48498">
    <property type="entry name" value="Tetracyclin repressor-like, C-terminal domain"/>
    <property type="match status" value="1"/>
</dbReference>
<gene>
    <name evidence="3" type="ORF">BFF78_01335</name>
</gene>